<reference evidence="2" key="1">
    <citation type="submission" date="2020-05" db="EMBL/GenBank/DDBJ databases">
        <authorList>
            <person name="Chiriac C."/>
            <person name="Salcher M."/>
            <person name="Ghai R."/>
            <person name="Kavagutti S V."/>
        </authorList>
    </citation>
    <scope>NUCLEOTIDE SEQUENCE</scope>
</reference>
<dbReference type="PROSITE" id="PS51704">
    <property type="entry name" value="GP_PDE"/>
    <property type="match status" value="1"/>
</dbReference>
<dbReference type="PANTHER" id="PTHR46211">
    <property type="entry name" value="GLYCEROPHOSPHORYL DIESTER PHOSPHODIESTERASE"/>
    <property type="match status" value="1"/>
</dbReference>
<dbReference type="EMBL" id="CAEZXL010000009">
    <property type="protein sequence ID" value="CAB4679018.1"/>
    <property type="molecule type" value="Genomic_DNA"/>
</dbReference>
<evidence type="ECO:0000313" key="2">
    <source>
        <dbReference type="EMBL" id="CAB4679018.1"/>
    </source>
</evidence>
<dbReference type="InterPro" id="IPR030395">
    <property type="entry name" value="GP_PDE_dom"/>
</dbReference>
<dbReference type="SUPFAM" id="SSF51695">
    <property type="entry name" value="PLC-like phosphodiesterases"/>
    <property type="match status" value="1"/>
</dbReference>
<feature type="domain" description="GP-PDE" evidence="1">
    <location>
        <begin position="4"/>
        <end position="288"/>
    </location>
</feature>
<dbReference type="GO" id="GO:0008081">
    <property type="term" value="F:phosphoric diester hydrolase activity"/>
    <property type="evidence" value="ECO:0007669"/>
    <property type="project" value="InterPro"/>
</dbReference>
<proteinExistence type="predicted"/>
<dbReference type="AlphaFoldDB" id="A0A6J6N1B9"/>
<organism evidence="2">
    <name type="scientific">freshwater metagenome</name>
    <dbReference type="NCBI Taxonomy" id="449393"/>
    <lineage>
        <taxon>unclassified sequences</taxon>
        <taxon>metagenomes</taxon>
        <taxon>ecological metagenomes</taxon>
    </lineage>
</organism>
<evidence type="ECO:0000259" key="1">
    <source>
        <dbReference type="PROSITE" id="PS51704"/>
    </source>
</evidence>
<dbReference type="InterPro" id="IPR017946">
    <property type="entry name" value="PLC-like_Pdiesterase_TIM-brl"/>
</dbReference>
<dbReference type="GO" id="GO:0006629">
    <property type="term" value="P:lipid metabolic process"/>
    <property type="evidence" value="ECO:0007669"/>
    <property type="project" value="InterPro"/>
</dbReference>
<accession>A0A6J6N1B9</accession>
<protein>
    <submittedName>
        <fullName evidence="2">Unannotated protein</fullName>
    </submittedName>
</protein>
<dbReference type="Pfam" id="PF03009">
    <property type="entry name" value="GDPD"/>
    <property type="match status" value="1"/>
</dbReference>
<gene>
    <name evidence="2" type="ORF">UFOPK2373_00116</name>
</gene>
<name>A0A6J6N1B9_9ZZZZ</name>
<dbReference type="Gene3D" id="3.20.20.190">
    <property type="entry name" value="Phosphatidylinositol (PI) phosphodiesterase"/>
    <property type="match status" value="1"/>
</dbReference>
<dbReference type="PANTHER" id="PTHR46211:SF1">
    <property type="entry name" value="GLYCEROPHOSPHODIESTER PHOSPHODIESTERASE, CYTOPLASMIC"/>
    <property type="match status" value="1"/>
</dbReference>
<sequence>MSKPLVIAHRGACGYRPENTLESFELGIQQGADGIEFDLVTTSDQQLIIRHENTLGETTDIASKSEFREFKRAGLVEGIEVSDWFTEDLDLGQIKTLRAVERLGELRPGSAKFNGQFEIPTFNEILNASFIEGKILVCEIKQGTHINVLSNQIGKLVAEEIFKSPVQQRDVKLVIESFSFELLLEARDELQKLKVPAKYFFAVDEAEPDPAWLEELSTQVDGLSISTHLLFSESNWVEAAHSVGLVIWVYTARAEHAETSIDEYYEQFITSGVDGIFADQPDLLRRVLADRG</sequence>